<keyword evidence="5" id="KW-0997">Cell inner membrane</keyword>
<reference evidence="12 13" key="1">
    <citation type="submission" date="2015-11" db="EMBL/GenBank/DDBJ databases">
        <title>Draft genome sequence of Paramesorhizobium deserti A-3-E, a strain highly resistant to diverse beta-lactam antibiotics.</title>
        <authorList>
            <person name="Lv R."/>
            <person name="Yang X."/>
            <person name="Fang N."/>
            <person name="Guo J."/>
            <person name="Luo X."/>
            <person name="Peng F."/>
            <person name="Yang R."/>
            <person name="Cui Y."/>
            <person name="Fang C."/>
            <person name="Song Y."/>
        </authorList>
    </citation>
    <scope>NUCLEOTIDE SEQUENCE [LARGE SCALE GENOMIC DNA]</scope>
    <source>
        <strain evidence="12 13">A-3-E</strain>
    </source>
</reference>
<comment type="function">
    <text evidence="9">Part of the ABC transporter complex LsrABCD involved in autoinducer 2 (AI-2) import. Probably responsible for the translocation of the substrate across the membrane.</text>
</comment>
<keyword evidence="13" id="KW-1185">Reference proteome</keyword>
<keyword evidence="3" id="KW-0813">Transport</keyword>
<evidence type="ECO:0000256" key="9">
    <source>
        <dbReference type="ARBA" id="ARBA00025439"/>
    </source>
</evidence>
<feature type="transmembrane region" description="Helical" evidence="11">
    <location>
        <begin position="262"/>
        <end position="292"/>
    </location>
</feature>
<keyword evidence="4" id="KW-1003">Cell membrane</keyword>
<dbReference type="RefSeq" id="WP_068881315.1">
    <property type="nucleotide sequence ID" value="NZ_LNTU01000008.1"/>
</dbReference>
<dbReference type="AlphaFoldDB" id="A0A135HXI7"/>
<dbReference type="GO" id="GO:0022857">
    <property type="term" value="F:transmembrane transporter activity"/>
    <property type="evidence" value="ECO:0007669"/>
    <property type="project" value="InterPro"/>
</dbReference>
<dbReference type="CDD" id="cd06579">
    <property type="entry name" value="TM_PBP1_transp_AraH_like"/>
    <property type="match status" value="1"/>
</dbReference>
<evidence type="ECO:0000313" key="12">
    <source>
        <dbReference type="EMBL" id="KXF77881.1"/>
    </source>
</evidence>
<feature type="transmembrane region" description="Helical" evidence="11">
    <location>
        <begin position="165"/>
        <end position="192"/>
    </location>
</feature>
<evidence type="ECO:0000256" key="8">
    <source>
        <dbReference type="ARBA" id="ARBA00023136"/>
    </source>
</evidence>
<name>A0A135HXI7_9HYPH</name>
<keyword evidence="6 11" id="KW-0812">Transmembrane</keyword>
<dbReference type="OrthoDB" id="192433at2"/>
<evidence type="ECO:0000256" key="7">
    <source>
        <dbReference type="ARBA" id="ARBA00022989"/>
    </source>
</evidence>
<comment type="subunit">
    <text evidence="2">The complex is composed of two ATP-binding proteins (LsrA), two transmembrane proteins (LsrC and LsrD) and a solute-binding protein (LsrB).</text>
</comment>
<protein>
    <recommendedName>
        <fullName evidence="10">Autoinducer 2 import system permease protein LsrD</fullName>
    </recommendedName>
</protein>
<comment type="subcellular location">
    <subcellularLocation>
        <location evidence="1">Cell membrane</location>
        <topology evidence="1">Multi-pass membrane protein</topology>
    </subcellularLocation>
</comment>
<keyword evidence="7 11" id="KW-1133">Transmembrane helix</keyword>
<dbReference type="EMBL" id="LNTU01000008">
    <property type="protein sequence ID" value="KXF77881.1"/>
    <property type="molecule type" value="Genomic_DNA"/>
</dbReference>
<feature type="transmembrane region" description="Helical" evidence="11">
    <location>
        <begin position="21"/>
        <end position="42"/>
    </location>
</feature>
<evidence type="ECO:0000256" key="5">
    <source>
        <dbReference type="ARBA" id="ARBA00022519"/>
    </source>
</evidence>
<keyword evidence="8 11" id="KW-0472">Membrane</keyword>
<feature type="transmembrane region" description="Helical" evidence="11">
    <location>
        <begin position="133"/>
        <end position="153"/>
    </location>
</feature>
<accession>A0A135HXI7</accession>
<gene>
    <name evidence="12" type="ORF">ATN84_25025</name>
</gene>
<feature type="transmembrane region" description="Helical" evidence="11">
    <location>
        <begin position="107"/>
        <end position="127"/>
    </location>
</feature>
<dbReference type="Proteomes" id="UP000070107">
    <property type="component" value="Unassembled WGS sequence"/>
</dbReference>
<proteinExistence type="predicted"/>
<evidence type="ECO:0000256" key="10">
    <source>
        <dbReference type="ARBA" id="ARBA00039381"/>
    </source>
</evidence>
<evidence type="ECO:0000256" key="3">
    <source>
        <dbReference type="ARBA" id="ARBA00022448"/>
    </source>
</evidence>
<evidence type="ECO:0000256" key="4">
    <source>
        <dbReference type="ARBA" id="ARBA00022475"/>
    </source>
</evidence>
<evidence type="ECO:0000313" key="13">
    <source>
        <dbReference type="Proteomes" id="UP000070107"/>
    </source>
</evidence>
<feature type="transmembrane region" description="Helical" evidence="11">
    <location>
        <begin position="304"/>
        <end position="323"/>
    </location>
</feature>
<organism evidence="12 13">
    <name type="scientific">Paramesorhizobium deserti</name>
    <dbReference type="NCBI Taxonomy" id="1494590"/>
    <lineage>
        <taxon>Bacteria</taxon>
        <taxon>Pseudomonadati</taxon>
        <taxon>Pseudomonadota</taxon>
        <taxon>Alphaproteobacteria</taxon>
        <taxon>Hyphomicrobiales</taxon>
        <taxon>Phyllobacteriaceae</taxon>
        <taxon>Paramesorhizobium</taxon>
    </lineage>
</organism>
<dbReference type="PANTHER" id="PTHR32196:SF71">
    <property type="entry name" value="AUTOINDUCER 2 IMPORT SYSTEM PERMEASE PROTEIN LSRD"/>
    <property type="match status" value="1"/>
</dbReference>
<dbReference type="InterPro" id="IPR001851">
    <property type="entry name" value="ABC_transp_permease"/>
</dbReference>
<evidence type="ECO:0000256" key="11">
    <source>
        <dbReference type="SAM" id="Phobius"/>
    </source>
</evidence>
<dbReference type="GO" id="GO:0005886">
    <property type="term" value="C:plasma membrane"/>
    <property type="evidence" value="ECO:0007669"/>
    <property type="project" value="UniProtKB-SubCell"/>
</dbReference>
<evidence type="ECO:0000256" key="2">
    <source>
        <dbReference type="ARBA" id="ARBA00011262"/>
    </source>
</evidence>
<evidence type="ECO:0000256" key="6">
    <source>
        <dbReference type="ARBA" id="ARBA00022692"/>
    </source>
</evidence>
<sequence>MTSATVEQVPERRPKFRFDRWAPALLLLTAILIYVVACLTTVQTQYLNWNNLLAVAGRSIALGITAIGQTFVILVASIDLSVASLISATAVLASVVMNGDPVMMVPAIGATLVLGVVVGLINGLIITRLDVNPLIATLGMSLIIQGCLSAFVSNFAGSVPREFQFFAYGDVGGVPFAILFFLALAIVGFLVLSFTRFGSNVYAVGGNRDAARFAGISTSKVIVIAHVICSLCATLAGLYLASRLRSGAPWIGANGVYDLESIAVVVIGGTILAGGRGGIGGTVAGVMIFSLIDSIFNVLGVDAFVKQVLRGMIIVAAVAFYAVRSKRIVA</sequence>
<dbReference type="PANTHER" id="PTHR32196">
    <property type="entry name" value="ABC TRANSPORTER PERMEASE PROTEIN YPHD-RELATED-RELATED"/>
    <property type="match status" value="1"/>
</dbReference>
<dbReference type="Pfam" id="PF02653">
    <property type="entry name" value="BPD_transp_2"/>
    <property type="match status" value="1"/>
</dbReference>
<evidence type="ECO:0000256" key="1">
    <source>
        <dbReference type="ARBA" id="ARBA00004651"/>
    </source>
</evidence>
<feature type="transmembrane region" description="Helical" evidence="11">
    <location>
        <begin position="221"/>
        <end position="241"/>
    </location>
</feature>
<dbReference type="STRING" id="1494590.ATN84_25025"/>
<comment type="caution">
    <text evidence="12">The sequence shown here is derived from an EMBL/GenBank/DDBJ whole genome shotgun (WGS) entry which is preliminary data.</text>
</comment>
<feature type="transmembrane region" description="Helical" evidence="11">
    <location>
        <begin position="62"/>
        <end position="95"/>
    </location>
</feature>